<dbReference type="EMBL" id="BJWI01000015">
    <property type="protein sequence ID" value="GEM01744.1"/>
    <property type="molecule type" value="Genomic_DNA"/>
</dbReference>
<keyword evidence="1" id="KW-0472">Membrane</keyword>
<feature type="transmembrane region" description="Helical" evidence="1">
    <location>
        <begin position="24"/>
        <end position="57"/>
    </location>
</feature>
<feature type="transmembrane region" description="Helical" evidence="1">
    <location>
        <begin position="77"/>
        <end position="96"/>
    </location>
</feature>
<evidence type="ECO:0000313" key="2">
    <source>
        <dbReference type="EMBL" id="GEM01744.1"/>
    </source>
</evidence>
<protein>
    <submittedName>
        <fullName evidence="3">Uncharacterized membrane protein YesL</fullName>
    </submittedName>
</protein>
<name>A0A1I5QCC2_9BACI</name>
<keyword evidence="1" id="KW-1133">Transmembrane helix</keyword>
<dbReference type="Proteomes" id="UP000321547">
    <property type="component" value="Unassembled WGS sequence"/>
</dbReference>
<feature type="transmembrane region" description="Helical" evidence="1">
    <location>
        <begin position="116"/>
        <end position="137"/>
    </location>
</feature>
<sequence>MAISTRGFYLKLYYGLDQFMKLAYVNFLAIVFTLLGFGIFGIFPAFLATLTVVRKWLLKDGTFPIFTVFFKTYKQSFLTANLAGVVFSLIAFFLYMNYQLIAQASGALQLVGGITLGLYSLLFSATVLYFFPVVAHFEHRFLQYFKQAFLLGIANIHFVLLLMVMIYGLYHLFVMMPALVSLFFPVLLSLIIMAMTLLSFSQMKKRRARLMNQQT</sequence>
<proteinExistence type="predicted"/>
<evidence type="ECO:0000313" key="4">
    <source>
        <dbReference type="Proteomes" id="UP000242243"/>
    </source>
</evidence>
<feature type="transmembrane region" description="Helical" evidence="1">
    <location>
        <begin position="149"/>
        <end position="170"/>
    </location>
</feature>
<keyword evidence="1" id="KW-0812">Transmembrane</keyword>
<dbReference type="AlphaFoldDB" id="A0A1I5QCC2"/>
<accession>A0A1I5QCC2</accession>
<evidence type="ECO:0000313" key="3">
    <source>
        <dbReference type="EMBL" id="SFP43959.1"/>
    </source>
</evidence>
<reference evidence="3 4" key="1">
    <citation type="submission" date="2016-10" db="EMBL/GenBank/DDBJ databases">
        <authorList>
            <person name="de Groot N.N."/>
        </authorList>
    </citation>
    <scope>NUCLEOTIDE SEQUENCE [LARGE SCALE GENOMIC DNA]</scope>
    <source>
        <strain evidence="3 4">DSM 17073</strain>
    </source>
</reference>
<gene>
    <name evidence="2" type="primary">yesV</name>
    <name evidence="2" type="ORF">HHA03_12760</name>
    <name evidence="3" type="ORF">SAMN05421839_12034</name>
</gene>
<reference evidence="2 5" key="2">
    <citation type="submission" date="2019-07" db="EMBL/GenBank/DDBJ databases">
        <title>Whole genome shotgun sequence of Halolactibacillus halophilus NBRC 100868.</title>
        <authorList>
            <person name="Hosoyama A."/>
            <person name="Uohara A."/>
            <person name="Ohji S."/>
            <person name="Ichikawa N."/>
        </authorList>
    </citation>
    <scope>NUCLEOTIDE SEQUENCE [LARGE SCALE GENOMIC DNA]</scope>
    <source>
        <strain evidence="2 5">NBRC 100868</strain>
    </source>
</reference>
<evidence type="ECO:0000256" key="1">
    <source>
        <dbReference type="SAM" id="Phobius"/>
    </source>
</evidence>
<dbReference type="STRING" id="306540.SAMN05421839_12034"/>
<feature type="transmembrane region" description="Helical" evidence="1">
    <location>
        <begin position="182"/>
        <end position="201"/>
    </location>
</feature>
<dbReference type="RefSeq" id="WP_089832251.1">
    <property type="nucleotide sequence ID" value="NZ_BJWI01000015.1"/>
</dbReference>
<dbReference type="InterPro" id="IPR006938">
    <property type="entry name" value="DUF624"/>
</dbReference>
<dbReference type="OrthoDB" id="2182676at2"/>
<organism evidence="3 4">
    <name type="scientific">Halolactibacillus halophilus</name>
    <dbReference type="NCBI Taxonomy" id="306540"/>
    <lineage>
        <taxon>Bacteria</taxon>
        <taxon>Bacillati</taxon>
        <taxon>Bacillota</taxon>
        <taxon>Bacilli</taxon>
        <taxon>Bacillales</taxon>
        <taxon>Bacillaceae</taxon>
        <taxon>Halolactibacillus</taxon>
    </lineage>
</organism>
<dbReference type="Proteomes" id="UP000242243">
    <property type="component" value="Unassembled WGS sequence"/>
</dbReference>
<dbReference type="Pfam" id="PF04854">
    <property type="entry name" value="DUF624"/>
    <property type="match status" value="1"/>
</dbReference>
<evidence type="ECO:0000313" key="5">
    <source>
        <dbReference type="Proteomes" id="UP000321547"/>
    </source>
</evidence>
<keyword evidence="5" id="KW-1185">Reference proteome</keyword>
<dbReference type="EMBL" id="FOXC01000020">
    <property type="protein sequence ID" value="SFP43959.1"/>
    <property type="molecule type" value="Genomic_DNA"/>
</dbReference>